<dbReference type="AlphaFoldDB" id="A0A139GXH7"/>
<gene>
    <name evidence="1" type="ORF">AC579_2078</name>
</gene>
<evidence type="ECO:0000313" key="2">
    <source>
        <dbReference type="Proteomes" id="UP000073492"/>
    </source>
</evidence>
<proteinExistence type="predicted"/>
<sequence length="103" mass="11815">MQKPHHVAKKIQSPDMHLHIFFEHSKPDRSPQNSSSHPRICAPPASVAGSVSHKLHIQEYFISKPDRIFWLRVSKTNGLSEWLAGSSHLRFEEADIVQSIWPK</sequence>
<name>A0A139GXH7_9PEZI</name>
<comment type="caution">
    <text evidence="1">The sequence shown here is derived from an EMBL/GenBank/DDBJ whole genome shotgun (WGS) entry which is preliminary data.</text>
</comment>
<dbReference type="EMBL" id="LFZO01000926">
    <property type="protein sequence ID" value="KXS94914.1"/>
    <property type="molecule type" value="Genomic_DNA"/>
</dbReference>
<keyword evidence="2" id="KW-1185">Reference proteome</keyword>
<organism evidence="1 2">
    <name type="scientific">Pseudocercospora musae</name>
    <dbReference type="NCBI Taxonomy" id="113226"/>
    <lineage>
        <taxon>Eukaryota</taxon>
        <taxon>Fungi</taxon>
        <taxon>Dikarya</taxon>
        <taxon>Ascomycota</taxon>
        <taxon>Pezizomycotina</taxon>
        <taxon>Dothideomycetes</taxon>
        <taxon>Dothideomycetidae</taxon>
        <taxon>Mycosphaerellales</taxon>
        <taxon>Mycosphaerellaceae</taxon>
        <taxon>Pseudocercospora</taxon>
    </lineage>
</organism>
<accession>A0A139GXH7</accession>
<reference evidence="1 2" key="1">
    <citation type="submission" date="2015-07" db="EMBL/GenBank/DDBJ databases">
        <title>Comparative genomics of the Sigatoka disease complex on banana suggests a link between parallel evolutionary changes in Pseudocercospora fijiensis and Pseudocercospora eumusae and increased virulence on the banana host.</title>
        <authorList>
            <person name="Chang T.-C."/>
            <person name="Salvucci A."/>
            <person name="Crous P.W."/>
            <person name="Stergiopoulos I."/>
        </authorList>
    </citation>
    <scope>NUCLEOTIDE SEQUENCE [LARGE SCALE GENOMIC DNA]</scope>
    <source>
        <strain evidence="1 2">CBS 116634</strain>
    </source>
</reference>
<protein>
    <submittedName>
        <fullName evidence="1">Uncharacterized protein</fullName>
    </submittedName>
</protein>
<dbReference type="Proteomes" id="UP000073492">
    <property type="component" value="Unassembled WGS sequence"/>
</dbReference>
<evidence type="ECO:0000313" key="1">
    <source>
        <dbReference type="EMBL" id="KXS94914.1"/>
    </source>
</evidence>